<dbReference type="SMART" id="SM00034">
    <property type="entry name" value="CLECT"/>
    <property type="match status" value="1"/>
</dbReference>
<feature type="domain" description="C-type lectin" evidence="3">
    <location>
        <begin position="29"/>
        <end position="147"/>
    </location>
</feature>
<reference evidence="4" key="1">
    <citation type="submission" date="2015-08" db="EMBL/GenBank/DDBJ databases">
        <authorList>
            <person name="Babu N.S."/>
            <person name="Beckwith C.J."/>
            <person name="Beseler K.G."/>
            <person name="Brison A."/>
            <person name="Carone J.V."/>
            <person name="Caskin T.P."/>
            <person name="Diamond M."/>
            <person name="Durham M.E."/>
            <person name="Foxe J.M."/>
            <person name="Go M."/>
            <person name="Henderson B.A."/>
            <person name="Jones I.B."/>
            <person name="McGettigan J.A."/>
            <person name="Micheletti S.J."/>
            <person name="Nasrallah M.E."/>
            <person name="Ortiz D."/>
            <person name="Piller C.R."/>
            <person name="Privatt S.R."/>
            <person name="Schneider S.L."/>
            <person name="Sharp S."/>
            <person name="Smith T.C."/>
            <person name="Stanton J.D."/>
            <person name="Ullery H.E."/>
            <person name="Wilson R.J."/>
            <person name="Serrano M.G."/>
            <person name="Buck G."/>
            <person name="Lee V."/>
            <person name="Wang Y."/>
            <person name="Carvalho R."/>
            <person name="Voegtly L."/>
            <person name="Shi R."/>
            <person name="Duckworth R."/>
            <person name="Johnson A."/>
            <person name="Loviza R."/>
            <person name="Walstead R."/>
            <person name="Shah Z."/>
            <person name="Kiflezghi M."/>
            <person name="Wade K."/>
            <person name="Ball S.L."/>
            <person name="Bradley K.W."/>
            <person name="Asai D.J."/>
            <person name="Bowman C.A."/>
            <person name="Russell D.A."/>
            <person name="Pope W.H."/>
            <person name="Jacobs-Sera D."/>
            <person name="Hendrix R.W."/>
            <person name="Hatfull G.F."/>
        </authorList>
    </citation>
    <scope>NUCLEOTIDE SEQUENCE</scope>
</reference>
<evidence type="ECO:0000256" key="1">
    <source>
        <dbReference type="ARBA" id="ARBA00023157"/>
    </source>
</evidence>
<dbReference type="AlphaFoldDB" id="A0A1C8JY05"/>
<accession>A0A1C8JY05</accession>
<protein>
    <submittedName>
        <fullName evidence="4">Extrapallial fluid protein EP18</fullName>
    </submittedName>
</protein>
<organism evidence="4">
    <name type="scientific">Pinctada fucata</name>
    <name type="common">Akoya pearl oyster</name>
    <name type="synonym">Pinctada imbricata fucata</name>
    <dbReference type="NCBI Taxonomy" id="50426"/>
    <lineage>
        <taxon>Eukaryota</taxon>
        <taxon>Metazoa</taxon>
        <taxon>Spiralia</taxon>
        <taxon>Lophotrochozoa</taxon>
        <taxon>Mollusca</taxon>
        <taxon>Bivalvia</taxon>
        <taxon>Autobranchia</taxon>
        <taxon>Pteriomorphia</taxon>
        <taxon>Pterioida</taxon>
        <taxon>Pterioidea</taxon>
        <taxon>Pteriidae</taxon>
        <taxon>Pinctada</taxon>
    </lineage>
</organism>
<dbReference type="InterPro" id="IPR001304">
    <property type="entry name" value="C-type_lectin-like"/>
</dbReference>
<keyword evidence="2" id="KW-0732">Signal</keyword>
<dbReference type="Pfam" id="PF00059">
    <property type="entry name" value="Lectin_C"/>
    <property type="match status" value="1"/>
</dbReference>
<dbReference type="InterPro" id="IPR018378">
    <property type="entry name" value="C-type_lectin_CS"/>
</dbReference>
<evidence type="ECO:0000313" key="4">
    <source>
        <dbReference type="EMBL" id="AND99567.1"/>
    </source>
</evidence>
<keyword evidence="1" id="KW-1015">Disulfide bond</keyword>
<proteinExistence type="evidence at transcript level"/>
<dbReference type="SUPFAM" id="SSF56436">
    <property type="entry name" value="C-type lectin-like"/>
    <property type="match status" value="1"/>
</dbReference>
<feature type="chain" id="PRO_5008892509" evidence="2">
    <location>
        <begin position="18"/>
        <end position="148"/>
    </location>
</feature>
<sequence length="148" mass="17825">MMFYILVFTIFVGNIYAVERVCPLGWISYKKHCYMIVSKPTQSWFNANIQCENQNSTLAKLDSRSELEWIYQRLLARNEPVNFWIGGNRLKRFEEWRWVSDGQRIEFFDFYKTQPNQNTSLCIVLWHPFKYDWADEPCTSSYGYICKI</sequence>
<feature type="signal peptide" evidence="2">
    <location>
        <begin position="1"/>
        <end position="17"/>
    </location>
</feature>
<dbReference type="EMBL" id="KT428642">
    <property type="protein sequence ID" value="AND99567.1"/>
    <property type="molecule type" value="mRNA"/>
</dbReference>
<dbReference type="PROSITE" id="PS00615">
    <property type="entry name" value="C_TYPE_LECTIN_1"/>
    <property type="match status" value="1"/>
</dbReference>
<dbReference type="CDD" id="cd00037">
    <property type="entry name" value="CLECT"/>
    <property type="match status" value="1"/>
</dbReference>
<dbReference type="PANTHER" id="PTHR22803">
    <property type="entry name" value="MANNOSE, PHOSPHOLIPASE, LECTIN RECEPTOR RELATED"/>
    <property type="match status" value="1"/>
</dbReference>
<evidence type="ECO:0000259" key="3">
    <source>
        <dbReference type="PROSITE" id="PS50041"/>
    </source>
</evidence>
<dbReference type="InterPro" id="IPR016186">
    <property type="entry name" value="C-type_lectin-like/link_sf"/>
</dbReference>
<dbReference type="InterPro" id="IPR016187">
    <property type="entry name" value="CTDL_fold"/>
</dbReference>
<dbReference type="InterPro" id="IPR050111">
    <property type="entry name" value="C-type_lectin/snaclec_domain"/>
</dbReference>
<evidence type="ECO:0000256" key="2">
    <source>
        <dbReference type="SAM" id="SignalP"/>
    </source>
</evidence>
<name>A0A1C8JY05_PINFU</name>
<dbReference type="Gene3D" id="3.10.100.10">
    <property type="entry name" value="Mannose-Binding Protein A, subunit A"/>
    <property type="match status" value="1"/>
</dbReference>
<dbReference type="PROSITE" id="PS50041">
    <property type="entry name" value="C_TYPE_LECTIN_2"/>
    <property type="match status" value="1"/>
</dbReference>